<evidence type="ECO:0000256" key="4">
    <source>
        <dbReference type="ARBA" id="ARBA00022759"/>
    </source>
</evidence>
<organism evidence="9 11">
    <name type="scientific">Lonsdalea iberica</name>
    <dbReference type="NCBI Taxonomy" id="1082703"/>
    <lineage>
        <taxon>Bacteria</taxon>
        <taxon>Pseudomonadati</taxon>
        <taxon>Pseudomonadota</taxon>
        <taxon>Gammaproteobacteria</taxon>
        <taxon>Enterobacterales</taxon>
        <taxon>Pectobacteriaceae</taxon>
        <taxon>Lonsdalea</taxon>
    </lineage>
</organism>
<dbReference type="InterPro" id="IPR003060">
    <property type="entry name" value="Pyocin_killer"/>
</dbReference>
<keyword evidence="3" id="KW-0540">Nuclease</keyword>
<keyword evidence="2" id="KW-0929">Antimicrobial</keyword>
<dbReference type="InterPro" id="IPR036302">
    <property type="entry name" value="Pyosin/cloacin_T_dom_sf"/>
</dbReference>
<evidence type="ECO:0000256" key="7">
    <source>
        <dbReference type="ARBA" id="ARBA00023048"/>
    </source>
</evidence>
<dbReference type="OrthoDB" id="6975388at2"/>
<dbReference type="Pfam" id="PF21431">
    <property type="entry name" value="Col-Pyo_DNase"/>
    <property type="match status" value="1"/>
</dbReference>
<accession>A0A1X3RWZ5</accession>
<dbReference type="InterPro" id="IPR037146">
    <property type="entry name" value="Colicin/pyocin_DNase_dom_sf"/>
</dbReference>
<feature type="domain" description="Pyosin/cloacin translocation" evidence="8">
    <location>
        <begin position="106"/>
        <end position="241"/>
    </location>
</feature>
<proteinExistence type="inferred from homology"/>
<dbReference type="GO" id="GO:0042742">
    <property type="term" value="P:defense response to bacterium"/>
    <property type="evidence" value="ECO:0007669"/>
    <property type="project" value="UniProtKB-KW"/>
</dbReference>
<evidence type="ECO:0000313" key="9">
    <source>
        <dbReference type="EMBL" id="OSN06471.1"/>
    </source>
</evidence>
<dbReference type="GO" id="GO:0016787">
    <property type="term" value="F:hydrolase activity"/>
    <property type="evidence" value="ECO:0007669"/>
    <property type="project" value="UniProtKB-KW"/>
</dbReference>
<dbReference type="Proteomes" id="UP000194020">
    <property type="component" value="Unassembled WGS sequence"/>
</dbReference>
<keyword evidence="4" id="KW-0255">Endonuclease</keyword>
<evidence type="ECO:0000256" key="1">
    <source>
        <dbReference type="ARBA" id="ARBA00006811"/>
    </source>
</evidence>
<dbReference type="GO" id="GO:0005102">
    <property type="term" value="F:signaling receptor binding"/>
    <property type="evidence" value="ECO:0007669"/>
    <property type="project" value="InterPro"/>
</dbReference>
<evidence type="ECO:0000313" key="11">
    <source>
        <dbReference type="Proteomes" id="UP000194020"/>
    </source>
</evidence>
<dbReference type="SUPFAM" id="SSF69369">
    <property type="entry name" value="Cloacin translocation domain"/>
    <property type="match status" value="1"/>
</dbReference>
<dbReference type="SUPFAM" id="SSF54060">
    <property type="entry name" value="His-Me finger endonucleases"/>
    <property type="match status" value="1"/>
</dbReference>
<dbReference type="InterPro" id="IPR044925">
    <property type="entry name" value="His-Me_finger_sf"/>
</dbReference>
<evidence type="ECO:0000259" key="8">
    <source>
        <dbReference type="Pfam" id="PF06958"/>
    </source>
</evidence>
<reference evidence="11 12" key="1">
    <citation type="submission" date="2016-02" db="EMBL/GenBank/DDBJ databases">
        <title>Species-wide whole genome sequencing reveals diversity, host range in Lonsdalea quercina.</title>
        <authorList>
            <person name="Li Y."/>
        </authorList>
    </citation>
    <scope>NUCLEOTIDE SEQUENCE [LARGE SCALE GENOMIC DNA]</scope>
    <source>
        <strain evidence="9 11">LMG 26264</strain>
        <strain evidence="10 12">LMG 26265</strain>
    </source>
</reference>
<keyword evidence="7" id="KW-0078">Bacteriocin</keyword>
<gene>
    <name evidence="9" type="ORF">AU511_07065</name>
    <name evidence="10" type="ORF">AU512_06315</name>
</gene>
<evidence type="ECO:0000313" key="12">
    <source>
        <dbReference type="Proteomes" id="UP000194040"/>
    </source>
</evidence>
<name>A0A1X3RWZ5_9GAMM</name>
<dbReference type="GO" id="GO:0031640">
    <property type="term" value="P:killing of cells of another organism"/>
    <property type="evidence" value="ECO:0007669"/>
    <property type="project" value="UniProtKB-KW"/>
</dbReference>
<evidence type="ECO:0000256" key="5">
    <source>
        <dbReference type="ARBA" id="ARBA00022801"/>
    </source>
</evidence>
<comment type="caution">
    <text evidence="9">The sequence shown here is derived from an EMBL/GenBank/DDBJ whole genome shotgun (WGS) entry which is preliminary data.</text>
</comment>
<keyword evidence="12" id="KW-1185">Reference proteome</keyword>
<comment type="similarity">
    <text evidence="1">Belongs to the colicin/pyosin nuclease family.</text>
</comment>
<dbReference type="InterPro" id="IPR016128">
    <property type="entry name" value="Pyosin/cloacin_T_dom"/>
</dbReference>
<evidence type="ECO:0000313" key="10">
    <source>
        <dbReference type="EMBL" id="OSN10769.1"/>
    </source>
</evidence>
<dbReference type="EMBL" id="LUTP01000013">
    <property type="protein sequence ID" value="OSN06471.1"/>
    <property type="molecule type" value="Genomic_DNA"/>
</dbReference>
<dbReference type="GO" id="GO:0019835">
    <property type="term" value="P:cytolysis"/>
    <property type="evidence" value="ECO:0007669"/>
    <property type="project" value="InterPro"/>
</dbReference>
<protein>
    <recommendedName>
        <fullName evidence="8">Pyosin/cloacin translocation domain-containing protein</fullName>
    </recommendedName>
</protein>
<dbReference type="Pfam" id="PF06958">
    <property type="entry name" value="Pyocin_S"/>
    <property type="match status" value="1"/>
</dbReference>
<dbReference type="Proteomes" id="UP000194040">
    <property type="component" value="Unassembled WGS sequence"/>
</dbReference>
<evidence type="ECO:0000256" key="2">
    <source>
        <dbReference type="ARBA" id="ARBA00022529"/>
    </source>
</evidence>
<dbReference type="PRINTS" id="PR01300">
    <property type="entry name" value="PYOCINKILLER"/>
</dbReference>
<dbReference type="EMBL" id="LUTQ01000014">
    <property type="protein sequence ID" value="OSN10769.1"/>
    <property type="molecule type" value="Genomic_DNA"/>
</dbReference>
<keyword evidence="6" id="KW-0044">Antibiotic</keyword>
<dbReference type="CDD" id="cd00085">
    <property type="entry name" value="HNHc"/>
    <property type="match status" value="1"/>
</dbReference>
<evidence type="ECO:0000256" key="6">
    <source>
        <dbReference type="ARBA" id="ARBA00023022"/>
    </source>
</evidence>
<dbReference type="Gene3D" id="3.90.540.10">
    <property type="entry name" value="Colicin/pyocin, DNase domain"/>
    <property type="match status" value="1"/>
</dbReference>
<dbReference type="AlphaFoldDB" id="A0A1X3RWZ5"/>
<dbReference type="GO" id="GO:0004519">
    <property type="term" value="F:endonuclease activity"/>
    <property type="evidence" value="ECO:0007669"/>
    <property type="project" value="UniProtKB-KW"/>
</dbReference>
<keyword evidence="5" id="KW-0378">Hydrolase</keyword>
<evidence type="ECO:0000256" key="3">
    <source>
        <dbReference type="ARBA" id="ARBA00022722"/>
    </source>
</evidence>
<sequence length="378" mass="41043">MSSKEIAVTPTPLAKSAITPVAAAAVPVATMSAGNTVATRAAVTTMTQVWGQVTLTEGTLAASTTVPLLGVLFSALYSPAVGEGSDKVPGRDEHWLEDTLRQKGWAGETATTRVRFFWRPDIHGNMQVYGVHTGEGTPYEGVRVANMVWKPEQSRYEFTPAPGVDGPKITWTPANPEGSEPISQTETPVAPIDQPTILVHPIPDSAEETTTPPFPMPDEQDFNDWILVFPADAGIKPIYVYLKSTARDEPGVVTGQGEVLAGEGKWLDTASSGLGAPIPAQVADKLRGREFKTFDAFREAFWFAVANVPELFIQFKRGNLGNIKSGKAPSPKEVEQVGGRIKYELHHVKLISEEGEVYNIDNIRVVTPKRHIEIHRGK</sequence>
<dbReference type="InterPro" id="IPR003615">
    <property type="entry name" value="HNH_nuc"/>
</dbReference>